<proteinExistence type="predicted"/>
<evidence type="ECO:0000313" key="5">
    <source>
        <dbReference type="Proteomes" id="UP000278143"/>
    </source>
</evidence>
<evidence type="ECO:0000313" key="4">
    <source>
        <dbReference type="EMBL" id="RKP24199.1"/>
    </source>
</evidence>
<feature type="binding site" evidence="3">
    <location>
        <position position="91"/>
    </location>
    <ligand>
        <name>Zn(2+)</name>
        <dbReference type="ChEBI" id="CHEBI:29105"/>
    </ligand>
</feature>
<feature type="binding site" evidence="3">
    <location>
        <position position="88"/>
    </location>
    <ligand>
        <name>Zn(2+)</name>
        <dbReference type="ChEBI" id="CHEBI:29105"/>
    </ligand>
</feature>
<dbReference type="PANTHER" id="PTHR10122:SF0">
    <property type="entry name" value="CYTOCHROME C OXIDASE SUBUNIT 5B, ISOFORM A-RELATED"/>
    <property type="match status" value="1"/>
</dbReference>
<dbReference type="EMBL" id="KZ990386">
    <property type="protein sequence ID" value="RKP24199.1"/>
    <property type="molecule type" value="Genomic_DNA"/>
</dbReference>
<feature type="non-terminal residue" evidence="4">
    <location>
        <position position="1"/>
    </location>
</feature>
<dbReference type="SUPFAM" id="SSF57802">
    <property type="entry name" value="Rubredoxin-like"/>
    <property type="match status" value="1"/>
</dbReference>
<dbReference type="Gene3D" id="2.60.11.10">
    <property type="entry name" value="Cytochrome c oxidase, subunit Vb"/>
    <property type="match status" value="1"/>
</dbReference>
<sequence length="103" mass="11651">GEGAKVGEVPSDVEQATGLERLELLAKIQGKELWDMKPLMLDRLGTLDNPIVIETEADSRFVGCTGYPVETHDTRWLNVRHDHDVDRCPECGCVYKHAYRQMP</sequence>
<dbReference type="InterPro" id="IPR002124">
    <property type="entry name" value="Cyt_c_oxidase_su5b"/>
</dbReference>
<dbReference type="PANTHER" id="PTHR10122">
    <property type="entry name" value="CYTOCHROME C OXIDASE SUBUNIT 5B, MITOCHONDRIAL"/>
    <property type="match status" value="1"/>
</dbReference>
<keyword evidence="2 3" id="KW-0862">Zinc</keyword>
<dbReference type="AlphaFoldDB" id="A0A4V1J187"/>
<name>A0A4V1J187_9FUNG</name>
<feature type="binding site" evidence="3">
    <location>
        <position position="64"/>
    </location>
    <ligand>
        <name>Zn(2+)</name>
        <dbReference type="ChEBI" id="CHEBI:29105"/>
    </ligand>
</feature>
<organism evidence="4 5">
    <name type="scientific">Syncephalis pseudoplumigaleata</name>
    <dbReference type="NCBI Taxonomy" id="1712513"/>
    <lineage>
        <taxon>Eukaryota</taxon>
        <taxon>Fungi</taxon>
        <taxon>Fungi incertae sedis</taxon>
        <taxon>Zoopagomycota</taxon>
        <taxon>Zoopagomycotina</taxon>
        <taxon>Zoopagomycetes</taxon>
        <taxon>Zoopagales</taxon>
        <taxon>Piptocephalidaceae</taxon>
        <taxon>Syncephalis</taxon>
    </lineage>
</organism>
<dbReference type="PROSITE" id="PS51359">
    <property type="entry name" value="COX5B_2"/>
    <property type="match status" value="1"/>
</dbReference>
<evidence type="ECO:0000256" key="1">
    <source>
        <dbReference type="ARBA" id="ARBA00022723"/>
    </source>
</evidence>
<keyword evidence="5" id="KW-1185">Reference proteome</keyword>
<dbReference type="OrthoDB" id="10249250at2759"/>
<protein>
    <submittedName>
        <fullName evidence="4">Cytochrome c oxidase</fullName>
    </submittedName>
</protein>
<dbReference type="Proteomes" id="UP000278143">
    <property type="component" value="Unassembled WGS sequence"/>
</dbReference>
<accession>A0A4V1J187</accession>
<evidence type="ECO:0000256" key="3">
    <source>
        <dbReference type="PIRSR" id="PIRSR602124-2"/>
    </source>
</evidence>
<dbReference type="InterPro" id="IPR036972">
    <property type="entry name" value="Cyt_c_oxidase_su5b_sf"/>
</dbReference>
<dbReference type="GO" id="GO:0006123">
    <property type="term" value="P:mitochondrial electron transport, cytochrome c to oxygen"/>
    <property type="evidence" value="ECO:0007669"/>
    <property type="project" value="InterPro"/>
</dbReference>
<dbReference type="GO" id="GO:0045277">
    <property type="term" value="C:respiratory chain complex IV"/>
    <property type="evidence" value="ECO:0007669"/>
    <property type="project" value="InterPro"/>
</dbReference>
<gene>
    <name evidence="4" type="ORF">SYNPS1DRAFT_17523</name>
</gene>
<dbReference type="GO" id="GO:0005740">
    <property type="term" value="C:mitochondrial envelope"/>
    <property type="evidence" value="ECO:0007669"/>
    <property type="project" value="InterPro"/>
</dbReference>
<feature type="binding site" evidence="3">
    <location>
        <position position="72"/>
    </location>
    <ligand>
        <name>Zn(2+)</name>
        <dbReference type="ChEBI" id="CHEBI:29105"/>
    </ligand>
</feature>
<keyword evidence="1 3" id="KW-0479">Metal-binding</keyword>
<dbReference type="GO" id="GO:0046872">
    <property type="term" value="F:metal ion binding"/>
    <property type="evidence" value="ECO:0007669"/>
    <property type="project" value="UniProtKB-KW"/>
</dbReference>
<dbReference type="Pfam" id="PF01215">
    <property type="entry name" value="COX5B"/>
    <property type="match status" value="1"/>
</dbReference>
<evidence type="ECO:0000256" key="2">
    <source>
        <dbReference type="ARBA" id="ARBA00022833"/>
    </source>
</evidence>
<reference evidence="5" key="1">
    <citation type="journal article" date="2018" name="Nat. Microbiol.">
        <title>Leveraging single-cell genomics to expand the fungal tree of life.</title>
        <authorList>
            <person name="Ahrendt S.R."/>
            <person name="Quandt C.A."/>
            <person name="Ciobanu D."/>
            <person name="Clum A."/>
            <person name="Salamov A."/>
            <person name="Andreopoulos B."/>
            <person name="Cheng J.F."/>
            <person name="Woyke T."/>
            <person name="Pelin A."/>
            <person name="Henrissat B."/>
            <person name="Reynolds N.K."/>
            <person name="Benny G.L."/>
            <person name="Smith M.E."/>
            <person name="James T.Y."/>
            <person name="Grigoriev I.V."/>
        </authorList>
    </citation>
    <scope>NUCLEOTIDE SEQUENCE [LARGE SCALE GENOMIC DNA]</scope>
    <source>
        <strain evidence="5">Benny S71-1</strain>
    </source>
</reference>